<dbReference type="OrthoDB" id="5086500at2759"/>
<reference evidence="2 3" key="1">
    <citation type="submission" date="2019-08" db="EMBL/GenBank/DDBJ databases">
        <title>The genome sequence of a newly discovered highly antifungal drug resistant Aspergillus species, Aspergillus tanneri NIH 1004.</title>
        <authorList>
            <person name="Mounaud S."/>
            <person name="Singh I."/>
            <person name="Joardar V."/>
            <person name="Pakala S."/>
            <person name="Pakala S."/>
            <person name="Venepally P."/>
            <person name="Chung J.K."/>
            <person name="Losada L."/>
            <person name="Nierman W.C."/>
        </authorList>
    </citation>
    <scope>NUCLEOTIDE SEQUENCE [LARGE SCALE GENOMIC DNA]</scope>
    <source>
        <strain evidence="2 3">NIH1004</strain>
    </source>
</reference>
<feature type="compositionally biased region" description="Low complexity" evidence="1">
    <location>
        <begin position="100"/>
        <end position="116"/>
    </location>
</feature>
<feature type="region of interest" description="Disordered" evidence="1">
    <location>
        <begin position="92"/>
        <end position="118"/>
    </location>
</feature>
<sequence>MTFPRRASSSMDIIPTLRTRRLSTAGVKDHANTLLNLLDMGEVRSWYLSSLFSSNVRLPKIIFIGHSLGGLVIKQVCVMQFQCISSNVNLGPAQRPKKTLSIPPSELEPPASSSSAVRIHGTKGVELGKIAAKVADCLEHNSLFTRQMSVRFSHQLEDYKDIQLHRGKEVLLGGSGPASISHLVVDEESAVLGLPGQRETRLKLDADHRRCARSQIQSSLPSRDTSRNRRRRRVYLPCASPDASQQQRILPSQSIASTDCPTVIGTLFVAVDNDPRSMQAAEQRIIGSGIKLEI</sequence>
<dbReference type="VEuPathDB" id="FungiDB:EYZ11_002446"/>
<evidence type="ECO:0008006" key="4">
    <source>
        <dbReference type="Google" id="ProtNLM"/>
    </source>
</evidence>
<name>A0A5M9M7C0_9EURO</name>
<protein>
    <recommendedName>
        <fullName evidence="4">DUF676 domain-containing protein</fullName>
    </recommendedName>
</protein>
<dbReference type="InterPro" id="IPR029058">
    <property type="entry name" value="AB_hydrolase_fold"/>
</dbReference>
<proteinExistence type="predicted"/>
<accession>A0A5M9M7C0</accession>
<dbReference type="EMBL" id="QUQM01000010">
    <property type="protein sequence ID" value="KAA8641486.1"/>
    <property type="molecule type" value="Genomic_DNA"/>
</dbReference>
<dbReference type="AlphaFoldDB" id="A0A5M9M7C0"/>
<evidence type="ECO:0000256" key="1">
    <source>
        <dbReference type="SAM" id="MobiDB-lite"/>
    </source>
</evidence>
<dbReference type="GeneID" id="54324653"/>
<dbReference type="Proteomes" id="UP000324241">
    <property type="component" value="Unassembled WGS sequence"/>
</dbReference>
<gene>
    <name evidence="2" type="ORF">ATNIH1004_001951</name>
</gene>
<comment type="caution">
    <text evidence="2">The sequence shown here is derived from an EMBL/GenBank/DDBJ whole genome shotgun (WGS) entry which is preliminary data.</text>
</comment>
<evidence type="ECO:0000313" key="3">
    <source>
        <dbReference type="Proteomes" id="UP000324241"/>
    </source>
</evidence>
<dbReference type="SUPFAM" id="SSF53474">
    <property type="entry name" value="alpha/beta-Hydrolases"/>
    <property type="match status" value="1"/>
</dbReference>
<dbReference type="RefSeq" id="XP_033420848.1">
    <property type="nucleotide sequence ID" value="XM_033566646.1"/>
</dbReference>
<organism evidence="2 3">
    <name type="scientific">Aspergillus tanneri</name>
    <dbReference type="NCBI Taxonomy" id="1220188"/>
    <lineage>
        <taxon>Eukaryota</taxon>
        <taxon>Fungi</taxon>
        <taxon>Dikarya</taxon>
        <taxon>Ascomycota</taxon>
        <taxon>Pezizomycotina</taxon>
        <taxon>Eurotiomycetes</taxon>
        <taxon>Eurotiomycetidae</taxon>
        <taxon>Eurotiales</taxon>
        <taxon>Aspergillaceae</taxon>
        <taxon>Aspergillus</taxon>
        <taxon>Aspergillus subgen. Circumdati</taxon>
    </lineage>
</organism>
<evidence type="ECO:0000313" key="2">
    <source>
        <dbReference type="EMBL" id="KAA8641486.1"/>
    </source>
</evidence>